<dbReference type="InterPro" id="IPR003582">
    <property type="entry name" value="ShKT_dom"/>
</dbReference>
<name>A0A0N4UHN2_DRAME</name>
<dbReference type="Gene3D" id="1.10.10.1940">
    <property type="match status" value="1"/>
</dbReference>
<dbReference type="SMART" id="SM00254">
    <property type="entry name" value="ShKT"/>
    <property type="match status" value="1"/>
</dbReference>
<keyword evidence="2" id="KW-0732">Signal</keyword>
<keyword evidence="6" id="KW-1185">Reference proteome</keyword>
<dbReference type="AlphaFoldDB" id="A0A0N4UHN2"/>
<feature type="chain" id="PRO_5033229970" evidence="2">
    <location>
        <begin position="19"/>
        <end position="125"/>
    </location>
</feature>
<evidence type="ECO:0000313" key="7">
    <source>
        <dbReference type="WBParaSite" id="DME_0000707101-mRNA-1"/>
    </source>
</evidence>
<dbReference type="PROSITE" id="PS51670">
    <property type="entry name" value="SHKT"/>
    <property type="match status" value="1"/>
</dbReference>
<dbReference type="EMBL" id="UYYG01001192">
    <property type="protein sequence ID" value="VDN59859.1"/>
    <property type="molecule type" value="Genomic_DNA"/>
</dbReference>
<proteinExistence type="predicted"/>
<evidence type="ECO:0000313" key="5">
    <source>
        <dbReference type="Proteomes" id="UP000038040"/>
    </source>
</evidence>
<dbReference type="Proteomes" id="UP000274756">
    <property type="component" value="Unassembled WGS sequence"/>
</dbReference>
<dbReference type="Pfam" id="PF01549">
    <property type="entry name" value="ShK"/>
    <property type="match status" value="1"/>
</dbReference>
<reference evidence="4 6" key="2">
    <citation type="submission" date="2018-11" db="EMBL/GenBank/DDBJ databases">
        <authorList>
            <consortium name="Pathogen Informatics"/>
        </authorList>
    </citation>
    <scope>NUCLEOTIDE SEQUENCE [LARGE SCALE GENOMIC DNA]</scope>
</reference>
<feature type="domain" description="ShKT" evidence="3">
    <location>
        <begin position="89"/>
        <end position="124"/>
    </location>
</feature>
<protein>
    <submittedName>
        <fullName evidence="7">ShKT domain-containing protein</fullName>
    </submittedName>
</protein>
<evidence type="ECO:0000256" key="2">
    <source>
        <dbReference type="SAM" id="SignalP"/>
    </source>
</evidence>
<dbReference type="Proteomes" id="UP000038040">
    <property type="component" value="Unplaced"/>
</dbReference>
<reference evidence="7" key="1">
    <citation type="submission" date="2017-02" db="UniProtKB">
        <authorList>
            <consortium name="WormBaseParasite"/>
        </authorList>
    </citation>
    <scope>IDENTIFICATION</scope>
</reference>
<gene>
    <name evidence="4" type="ORF">DME_LOCUS9832</name>
</gene>
<evidence type="ECO:0000259" key="3">
    <source>
        <dbReference type="PROSITE" id="PS51670"/>
    </source>
</evidence>
<organism evidence="5 7">
    <name type="scientific">Dracunculus medinensis</name>
    <name type="common">Guinea worm</name>
    <dbReference type="NCBI Taxonomy" id="318479"/>
    <lineage>
        <taxon>Eukaryota</taxon>
        <taxon>Metazoa</taxon>
        <taxon>Ecdysozoa</taxon>
        <taxon>Nematoda</taxon>
        <taxon>Chromadorea</taxon>
        <taxon>Rhabditida</taxon>
        <taxon>Spirurina</taxon>
        <taxon>Dracunculoidea</taxon>
        <taxon>Dracunculidae</taxon>
        <taxon>Dracunculus</taxon>
    </lineage>
</organism>
<accession>A0A0N4UHN2</accession>
<evidence type="ECO:0000313" key="6">
    <source>
        <dbReference type="Proteomes" id="UP000274756"/>
    </source>
</evidence>
<sequence length="125" mass="13293">MFAGLLLVLASLCIHANGDDAVAIDVCNIPTPVMGAPAPVQRPSVPVDNCQDRDVLACFEIFKPQDDPGMLGMVLNQNPTTLSSPTQNCKDERQGCAAIRASNSCGGVFRITMMQQCARTCGYCT</sequence>
<evidence type="ECO:0000313" key="4">
    <source>
        <dbReference type="EMBL" id="VDN59859.1"/>
    </source>
</evidence>
<evidence type="ECO:0000256" key="1">
    <source>
        <dbReference type="PROSITE-ProRule" id="PRU01005"/>
    </source>
</evidence>
<feature type="signal peptide" evidence="2">
    <location>
        <begin position="1"/>
        <end position="18"/>
    </location>
</feature>
<comment type="caution">
    <text evidence="1">Lacks conserved residue(s) required for the propagation of feature annotation.</text>
</comment>
<dbReference type="WBParaSite" id="DME_0000707101-mRNA-1">
    <property type="protein sequence ID" value="DME_0000707101-mRNA-1"/>
    <property type="gene ID" value="DME_0000707101"/>
</dbReference>